<accession>A0ABQ1I006</accession>
<dbReference type="Proteomes" id="UP000651977">
    <property type="component" value="Unassembled WGS sequence"/>
</dbReference>
<evidence type="ECO:0000313" key="1">
    <source>
        <dbReference type="EMBL" id="GGA99584.1"/>
    </source>
</evidence>
<dbReference type="EMBL" id="BMDY01000005">
    <property type="protein sequence ID" value="GGA99584.1"/>
    <property type="molecule type" value="Genomic_DNA"/>
</dbReference>
<protein>
    <submittedName>
        <fullName evidence="1">Uncharacterized protein</fullName>
    </submittedName>
</protein>
<gene>
    <name evidence="1" type="ORF">GCM10007414_10790</name>
</gene>
<organism evidence="1 2">
    <name type="scientific">Agarivorans gilvus</name>
    <dbReference type="NCBI Taxonomy" id="680279"/>
    <lineage>
        <taxon>Bacteria</taxon>
        <taxon>Pseudomonadati</taxon>
        <taxon>Pseudomonadota</taxon>
        <taxon>Gammaproteobacteria</taxon>
        <taxon>Alteromonadales</taxon>
        <taxon>Alteromonadaceae</taxon>
        <taxon>Agarivorans</taxon>
    </lineage>
</organism>
<name>A0ABQ1I006_9ALTE</name>
<keyword evidence="2" id="KW-1185">Reference proteome</keyword>
<evidence type="ECO:0000313" key="2">
    <source>
        <dbReference type="Proteomes" id="UP000651977"/>
    </source>
</evidence>
<sequence>MVNMSNNREVTNVLIYQDITFVKSSMSEAKLSFLKNAAIAHYIVAADTSTIHAEPKKKRDYFSKYQPCPISTKSP</sequence>
<reference evidence="2" key="1">
    <citation type="journal article" date="2019" name="Int. J. Syst. Evol. Microbiol.">
        <title>The Global Catalogue of Microorganisms (GCM) 10K type strain sequencing project: providing services to taxonomists for standard genome sequencing and annotation.</title>
        <authorList>
            <consortium name="The Broad Institute Genomics Platform"/>
            <consortium name="The Broad Institute Genome Sequencing Center for Infectious Disease"/>
            <person name="Wu L."/>
            <person name="Ma J."/>
        </authorList>
    </citation>
    <scope>NUCLEOTIDE SEQUENCE [LARGE SCALE GENOMIC DNA]</scope>
    <source>
        <strain evidence="2">CGMCC 1.10131</strain>
    </source>
</reference>
<comment type="caution">
    <text evidence="1">The sequence shown here is derived from an EMBL/GenBank/DDBJ whole genome shotgun (WGS) entry which is preliminary data.</text>
</comment>
<proteinExistence type="predicted"/>